<reference evidence="1" key="2">
    <citation type="submission" date="2022-12" db="EMBL/GenBank/DDBJ databases">
        <authorList>
            <person name="Sun Q."/>
            <person name="Zhou Y."/>
        </authorList>
    </citation>
    <scope>NUCLEOTIDE SEQUENCE</scope>
    <source>
        <strain evidence="1">CGMCC 1.15034</strain>
    </source>
</reference>
<dbReference type="AlphaFoldDB" id="A0AA87WB95"/>
<evidence type="ECO:0000313" key="1">
    <source>
        <dbReference type="EMBL" id="GGI30474.1"/>
    </source>
</evidence>
<accession>A0AA87WB95</accession>
<gene>
    <name evidence="1" type="ORF">GCM10010987_59630</name>
</gene>
<reference evidence="1" key="1">
    <citation type="journal article" date="2014" name="Int. J. Syst. Evol. Microbiol.">
        <title>Complete genome sequence of Corynebacterium casei LMG S-19264T (=DSM 44701T), isolated from a smear-ripened cheese.</title>
        <authorList>
            <consortium name="US DOE Joint Genome Institute (JGI-PGF)"/>
            <person name="Walter F."/>
            <person name="Albersmeier A."/>
            <person name="Kalinowski J."/>
            <person name="Ruckert C."/>
        </authorList>
    </citation>
    <scope>NUCLEOTIDE SEQUENCE</scope>
    <source>
        <strain evidence="1">CGMCC 1.15034</strain>
    </source>
</reference>
<evidence type="ECO:0000313" key="2">
    <source>
        <dbReference type="Proteomes" id="UP000625079"/>
    </source>
</evidence>
<organism evidence="1 2">
    <name type="scientific">Bradyrhizobium guangdongense</name>
    <dbReference type="NCBI Taxonomy" id="1325090"/>
    <lineage>
        <taxon>Bacteria</taxon>
        <taxon>Pseudomonadati</taxon>
        <taxon>Pseudomonadota</taxon>
        <taxon>Alphaproteobacteria</taxon>
        <taxon>Hyphomicrobiales</taxon>
        <taxon>Nitrobacteraceae</taxon>
        <taxon>Bradyrhizobium</taxon>
    </lineage>
</organism>
<dbReference type="EMBL" id="BMHC01000017">
    <property type="protein sequence ID" value="GGI30474.1"/>
    <property type="molecule type" value="Genomic_DNA"/>
</dbReference>
<sequence>MAACAALGANVPNGAVERALSGVKQAVLVAGGACIAGFGGDSKLTVIPGREASPGSITTGRNVTRDAHSESSPNLSLWVWIPDLRAL</sequence>
<protein>
    <submittedName>
        <fullName evidence="1">Uncharacterized protein</fullName>
    </submittedName>
</protein>
<proteinExistence type="predicted"/>
<comment type="caution">
    <text evidence="1">The sequence shown here is derived from an EMBL/GenBank/DDBJ whole genome shotgun (WGS) entry which is preliminary data.</text>
</comment>
<dbReference type="Proteomes" id="UP000625079">
    <property type="component" value="Unassembled WGS sequence"/>
</dbReference>
<name>A0AA87WB95_9BRAD</name>